<dbReference type="InterPro" id="IPR046844">
    <property type="entry name" value="Lon-like_helical"/>
</dbReference>
<proteinExistence type="inferred from homology"/>
<dbReference type="InterPro" id="IPR014721">
    <property type="entry name" value="Ribsml_uS5_D2-typ_fold_subgr"/>
</dbReference>
<feature type="active site" evidence="2">
    <location>
        <position position="650"/>
    </location>
</feature>
<dbReference type="InterPro" id="IPR041699">
    <property type="entry name" value="AAA_32"/>
</dbReference>
<comment type="catalytic activity">
    <reaction evidence="2">
        <text>Hydrolysis of proteins in presence of ATP.</text>
        <dbReference type="EC" id="3.4.21.53"/>
    </reaction>
</comment>
<dbReference type="SUPFAM" id="SSF52540">
    <property type="entry name" value="P-loop containing nucleoside triphosphate hydrolases"/>
    <property type="match status" value="1"/>
</dbReference>
<comment type="similarity">
    <text evidence="2">Belongs to the peptidase S16 family.</text>
</comment>
<dbReference type="Pfam" id="PF20437">
    <property type="entry name" value="LonC_helical"/>
    <property type="match status" value="1"/>
</dbReference>
<evidence type="ECO:0000259" key="3">
    <source>
        <dbReference type="PROSITE" id="PS51786"/>
    </source>
</evidence>
<gene>
    <name evidence="4" type="ORF">NP596_20270</name>
</gene>
<dbReference type="Pfam" id="PF05362">
    <property type="entry name" value="Lon_C"/>
    <property type="match status" value="1"/>
</dbReference>
<name>A0ABT1UAB4_9GAMM</name>
<dbReference type="EMBL" id="JANIBK010000229">
    <property type="protein sequence ID" value="MCQ8130801.1"/>
    <property type="molecule type" value="Genomic_DNA"/>
</dbReference>
<accession>A0ABT1UAB4</accession>
<evidence type="ECO:0000313" key="5">
    <source>
        <dbReference type="Proteomes" id="UP001524586"/>
    </source>
</evidence>
<dbReference type="EC" id="3.4.21.53" evidence="2"/>
<keyword evidence="1 2" id="KW-0645">Protease</keyword>
<evidence type="ECO:0000256" key="1">
    <source>
        <dbReference type="ARBA" id="ARBA00022670"/>
    </source>
</evidence>
<feature type="active site" evidence="2">
    <location>
        <position position="693"/>
    </location>
</feature>
<keyword evidence="2" id="KW-0378">Hydrolase</keyword>
<dbReference type="PROSITE" id="PS51786">
    <property type="entry name" value="LON_PROTEOLYTIC"/>
    <property type="match status" value="1"/>
</dbReference>
<comment type="caution">
    <text evidence="4">The sequence shown here is derived from an EMBL/GenBank/DDBJ whole genome shotgun (WGS) entry which is preliminary data.</text>
</comment>
<sequence>MLEHLKLPPSALKLALDLCELTPAQISRDHGIVGQTRAQAALAFGVAMKAPGYNIFVMGEPGTGRLSMVSHYLTGHAERQESPLSYAYVDNFENSREPVAVELPSGEGHAFSKDIEKLIDNILATFPAAFESPSYQQKKTAIERRFNQRYNAAIDLVDTKARAMSVALYRDSDTITFLPIRNDKALDEEQFTLLPQDERDAFHQHTEELEEYLGDVLLELPQWRRTLVEELRQLDTDTIKLALEPLFAALNEKYQNVDDVITYLAEVEKNLGNTISDFLMPSRNQESRESLAKRSMLTEQYLPNILVDCKHDTAGAPVIYEPHPIYQNLFGRIEYLSDQGTLVTNYRRICPGSLHRANGGYLILDAEKILTYPFVWEGLKRALQAGKIEIESPYSELGINTITLKPEVIPLNVKVILVGSRDIYYLLEEMDSEFNEMFRVLADFDDHIKRTPDHIAQFTQLMITQARDSGARPLTDAALLRLIEHSCRLAENQNRLSAHVNLCLEIIAEANLLAGQTKAASIDKTEIELALSAREQRNGRISEAILEEMLDGTILIDTQGEAVGKVNGLTVMDIGGSSFGAPARITTTVHPGSRGIVDIEREVELGQPIHSKGVMILSGYLGHCYAQQFPLAISASIAMEQSYGHIDGDSASLAELCCLISALTRIPIQQGFALTGSINQYGEVQAIGGINEKIEGFFSLCAARGLTGKQAVIIPTSNKPNLMLKQDVIEAVEQGLFAIYTVSNVDETLTLLMGQDAGTMNAEGQYPEGSINFKAVERLKEISDMSADDDKETELGS</sequence>
<dbReference type="InterPro" id="IPR027417">
    <property type="entry name" value="P-loop_NTPase"/>
</dbReference>
<reference evidence="4 5" key="1">
    <citation type="submission" date="2022-07" db="EMBL/GenBank/DDBJ databases">
        <title>Methylomonas rivi sp. nov., Methylomonas rosea sp. nov., Methylomonas aureus sp. nov. and Methylomonas subterranea sp. nov., four novel methanotrophs isolated from a freshwater creek and the deep terrestrial subsurface.</title>
        <authorList>
            <person name="Abin C."/>
            <person name="Sankaranarayanan K."/>
            <person name="Garner C."/>
            <person name="Sindelar R."/>
            <person name="Kotary K."/>
            <person name="Garner R."/>
            <person name="Barclay S."/>
            <person name="Lawson P."/>
            <person name="Krumholz L."/>
        </authorList>
    </citation>
    <scope>NUCLEOTIDE SEQUENCE [LARGE SCALE GENOMIC DNA]</scope>
    <source>
        <strain evidence="4 5">WSC-6</strain>
    </source>
</reference>
<organism evidence="4 5">
    <name type="scientific">Methylomonas rivi</name>
    <dbReference type="NCBI Taxonomy" id="2952226"/>
    <lineage>
        <taxon>Bacteria</taxon>
        <taxon>Pseudomonadati</taxon>
        <taxon>Pseudomonadota</taxon>
        <taxon>Gammaproteobacteria</taxon>
        <taxon>Methylococcales</taxon>
        <taxon>Methylococcaceae</taxon>
        <taxon>Methylomonas</taxon>
    </lineage>
</organism>
<evidence type="ECO:0000256" key="2">
    <source>
        <dbReference type="PROSITE-ProRule" id="PRU01122"/>
    </source>
</evidence>
<evidence type="ECO:0000313" key="4">
    <source>
        <dbReference type="EMBL" id="MCQ8130801.1"/>
    </source>
</evidence>
<dbReference type="InterPro" id="IPR008269">
    <property type="entry name" value="Lon_proteolytic"/>
</dbReference>
<dbReference type="SUPFAM" id="SSF54211">
    <property type="entry name" value="Ribosomal protein S5 domain 2-like"/>
    <property type="match status" value="1"/>
</dbReference>
<dbReference type="Pfam" id="PF13654">
    <property type="entry name" value="AAA_32"/>
    <property type="match status" value="1"/>
</dbReference>
<dbReference type="RefSeq" id="WP_256617204.1">
    <property type="nucleotide sequence ID" value="NZ_JANIBK010000229.1"/>
</dbReference>
<dbReference type="InterPro" id="IPR027065">
    <property type="entry name" value="Lon_Prtase"/>
</dbReference>
<dbReference type="InterPro" id="IPR020568">
    <property type="entry name" value="Ribosomal_Su5_D2-typ_SF"/>
</dbReference>
<dbReference type="Gene3D" id="3.30.230.10">
    <property type="match status" value="1"/>
</dbReference>
<protein>
    <recommendedName>
        <fullName evidence="2">endopeptidase La</fullName>
        <ecNumber evidence="2">3.4.21.53</ecNumber>
    </recommendedName>
</protein>
<dbReference type="PANTHER" id="PTHR10046">
    <property type="entry name" value="ATP DEPENDENT LON PROTEASE FAMILY MEMBER"/>
    <property type="match status" value="1"/>
</dbReference>
<dbReference type="Gene3D" id="1.10.8.60">
    <property type="match status" value="1"/>
</dbReference>
<dbReference type="Pfam" id="PF20436">
    <property type="entry name" value="LonB_AAA-LID"/>
    <property type="match status" value="1"/>
</dbReference>
<dbReference type="PRINTS" id="PR00830">
    <property type="entry name" value="ENDOLAPTASE"/>
</dbReference>
<dbReference type="Gene3D" id="3.40.50.300">
    <property type="entry name" value="P-loop containing nucleotide triphosphate hydrolases"/>
    <property type="match status" value="2"/>
</dbReference>
<keyword evidence="5" id="KW-1185">Reference proteome</keyword>
<keyword evidence="2" id="KW-0720">Serine protease</keyword>
<dbReference type="Proteomes" id="UP001524586">
    <property type="component" value="Unassembled WGS sequence"/>
</dbReference>
<dbReference type="InterPro" id="IPR046843">
    <property type="entry name" value="LonB_AAA-LID"/>
</dbReference>
<feature type="domain" description="Lon proteolytic" evidence="3">
    <location>
        <begin position="560"/>
        <end position="755"/>
    </location>
</feature>